<name>A0A0S7YIE9_UNCT6</name>
<proteinExistence type="predicted"/>
<feature type="compositionally biased region" description="Basic and acidic residues" evidence="1">
    <location>
        <begin position="94"/>
        <end position="111"/>
    </location>
</feature>
<dbReference type="Proteomes" id="UP000051012">
    <property type="component" value="Unassembled WGS sequence"/>
</dbReference>
<comment type="caution">
    <text evidence="3">The sequence shown here is derived from an EMBL/GenBank/DDBJ whole genome shotgun (WGS) entry which is preliminary data.</text>
</comment>
<feature type="signal peptide" evidence="2">
    <location>
        <begin position="1"/>
        <end position="27"/>
    </location>
</feature>
<accession>A0A0S7YIE9</accession>
<evidence type="ECO:0000256" key="1">
    <source>
        <dbReference type="SAM" id="MobiDB-lite"/>
    </source>
</evidence>
<reference evidence="3 4" key="1">
    <citation type="journal article" date="2015" name="Microbiome">
        <title>Genomic resolution of linkages in carbon, nitrogen, and sulfur cycling among widespread estuary sediment bacteria.</title>
        <authorList>
            <person name="Baker B.J."/>
            <person name="Lazar C.S."/>
            <person name="Teske A.P."/>
            <person name="Dick G.J."/>
        </authorList>
    </citation>
    <scope>NUCLEOTIDE SEQUENCE [LARGE SCALE GENOMIC DNA]</scope>
    <source>
        <strain evidence="3">DG_78</strain>
    </source>
</reference>
<evidence type="ECO:0000313" key="4">
    <source>
        <dbReference type="Proteomes" id="UP000051012"/>
    </source>
</evidence>
<dbReference type="AlphaFoldDB" id="A0A0S7YIE9"/>
<dbReference type="EMBL" id="LJNI01000002">
    <property type="protein sequence ID" value="KPJ74520.1"/>
    <property type="molecule type" value="Genomic_DNA"/>
</dbReference>
<evidence type="ECO:0000256" key="2">
    <source>
        <dbReference type="SAM" id="SignalP"/>
    </source>
</evidence>
<sequence>MDNFYMIKGEHMKKCILLLFAATMVFAVQTVPRGTTTDSDDKTNNKSIIKEPSHYFVQKQTQKKGQDRFEDADSNSVNDQREDDFQKIKKLNSKFKDKYQKDDAVRNEKNKKTNNSPGKTTK</sequence>
<gene>
    <name evidence="3" type="ORF">AMJ52_00285</name>
</gene>
<feature type="compositionally biased region" description="Basic and acidic residues" evidence="1">
    <location>
        <begin position="39"/>
        <end position="53"/>
    </location>
</feature>
<keyword evidence="2" id="KW-0732">Signal</keyword>
<feature type="compositionally biased region" description="Polar residues" evidence="1">
    <location>
        <begin position="113"/>
        <end position="122"/>
    </location>
</feature>
<organism evidence="3 4">
    <name type="scientific">candidate division TA06 bacterium DG_78</name>
    <dbReference type="NCBI Taxonomy" id="1703772"/>
    <lineage>
        <taxon>Bacteria</taxon>
        <taxon>Bacteria division TA06</taxon>
    </lineage>
</organism>
<evidence type="ECO:0000313" key="3">
    <source>
        <dbReference type="EMBL" id="KPJ74520.1"/>
    </source>
</evidence>
<protein>
    <submittedName>
        <fullName evidence="3">Uncharacterized protein</fullName>
    </submittedName>
</protein>
<feature type="chain" id="PRO_5006640729" evidence="2">
    <location>
        <begin position="28"/>
        <end position="122"/>
    </location>
</feature>
<feature type="region of interest" description="Disordered" evidence="1">
    <location>
        <begin position="31"/>
        <end position="122"/>
    </location>
</feature>